<accession>A0A0F8ZAX5</accession>
<dbReference type="AlphaFoldDB" id="A0A0F8ZAX5"/>
<dbReference type="EMBL" id="LAZR01061417">
    <property type="protein sequence ID" value="KKK63624.1"/>
    <property type="molecule type" value="Genomic_DNA"/>
</dbReference>
<evidence type="ECO:0000313" key="1">
    <source>
        <dbReference type="EMBL" id="KKK63624.1"/>
    </source>
</evidence>
<feature type="non-terminal residue" evidence="1">
    <location>
        <position position="348"/>
    </location>
</feature>
<sequence length="348" mass="39886">MVKIEWSIKEIQKILKTRQSNEFDGNMAVSGDRGNGKSTLIAKIYYRFDQFKPWTHQVYSREDVINLLRTQEYSLCWDDEAINSSYKREFQSKGQQELIKILTAYRDNYNVFTSAIPNFFSLDKDLRDLYFIHLHIIERGIDFVGEKARILQGDNKYLIYKKHTAGSGSDDDIDLTAKAPTEDPDTTDKYMFRVLRFRGTTTTELVETTDWTYTDGTKILHIVSILTDDIIKVYYTSSTAPDVQFTPNTTDPVAILADSVDIYVYIPGSGKPSSSDYMYRVQSATIDVSFDREDVKEVGNREVVSRGIRDKTVSVTLGRLLEEFTMEEVLRGVAPGYGIIDVEEFSDQ</sequence>
<proteinExistence type="predicted"/>
<reference evidence="1" key="1">
    <citation type="journal article" date="2015" name="Nature">
        <title>Complex archaea that bridge the gap between prokaryotes and eukaryotes.</title>
        <authorList>
            <person name="Spang A."/>
            <person name="Saw J.H."/>
            <person name="Jorgensen S.L."/>
            <person name="Zaremba-Niedzwiedzka K."/>
            <person name="Martijn J."/>
            <person name="Lind A.E."/>
            <person name="van Eijk R."/>
            <person name="Schleper C."/>
            <person name="Guy L."/>
            <person name="Ettema T.J."/>
        </authorList>
    </citation>
    <scope>NUCLEOTIDE SEQUENCE</scope>
</reference>
<gene>
    <name evidence="1" type="ORF">LCGC14_2992400</name>
</gene>
<name>A0A0F8ZAX5_9ZZZZ</name>
<organism evidence="1">
    <name type="scientific">marine sediment metagenome</name>
    <dbReference type="NCBI Taxonomy" id="412755"/>
    <lineage>
        <taxon>unclassified sequences</taxon>
        <taxon>metagenomes</taxon>
        <taxon>ecological metagenomes</taxon>
    </lineage>
</organism>
<comment type="caution">
    <text evidence="1">The sequence shown here is derived from an EMBL/GenBank/DDBJ whole genome shotgun (WGS) entry which is preliminary data.</text>
</comment>
<protein>
    <submittedName>
        <fullName evidence="1">Uncharacterized protein</fullName>
    </submittedName>
</protein>